<feature type="region of interest" description="Disordered" evidence="1">
    <location>
        <begin position="233"/>
        <end position="300"/>
    </location>
</feature>
<accession>A0A6J2UCK8</accession>
<proteinExistence type="predicted"/>
<name>A0A6J2UCK8_DROLE</name>
<gene>
    <name evidence="3" type="primary">LOC115632713</name>
</gene>
<reference evidence="3" key="1">
    <citation type="submission" date="2025-08" db="UniProtKB">
        <authorList>
            <consortium name="RefSeq"/>
        </authorList>
    </citation>
    <scope>IDENTIFICATION</scope>
    <source>
        <strain evidence="3">11010-0011.00</strain>
        <tissue evidence="3">Whole body</tissue>
    </source>
</reference>
<feature type="region of interest" description="Disordered" evidence="1">
    <location>
        <begin position="75"/>
        <end position="99"/>
    </location>
</feature>
<dbReference type="RefSeq" id="XP_030385815.1">
    <property type="nucleotide sequence ID" value="XM_030529955.1"/>
</dbReference>
<dbReference type="GeneID" id="115632713"/>
<organism evidence="2 3">
    <name type="scientific">Drosophila lebanonensis</name>
    <name type="common">Fruit fly</name>
    <name type="synonym">Scaptodrosophila lebanonensis</name>
    <dbReference type="NCBI Taxonomy" id="7225"/>
    <lineage>
        <taxon>Eukaryota</taxon>
        <taxon>Metazoa</taxon>
        <taxon>Ecdysozoa</taxon>
        <taxon>Arthropoda</taxon>
        <taxon>Hexapoda</taxon>
        <taxon>Insecta</taxon>
        <taxon>Pterygota</taxon>
        <taxon>Neoptera</taxon>
        <taxon>Endopterygota</taxon>
        <taxon>Diptera</taxon>
        <taxon>Brachycera</taxon>
        <taxon>Muscomorpha</taxon>
        <taxon>Ephydroidea</taxon>
        <taxon>Drosophilidae</taxon>
        <taxon>Scaptodrosophila</taxon>
    </lineage>
</organism>
<feature type="compositionally biased region" description="Gly residues" evidence="1">
    <location>
        <begin position="264"/>
        <end position="277"/>
    </location>
</feature>
<feature type="compositionally biased region" description="Basic and acidic residues" evidence="1">
    <location>
        <begin position="244"/>
        <end position="255"/>
    </location>
</feature>
<dbReference type="AlphaFoldDB" id="A0A6J2UCK8"/>
<evidence type="ECO:0000256" key="1">
    <source>
        <dbReference type="SAM" id="MobiDB-lite"/>
    </source>
</evidence>
<dbReference type="OrthoDB" id="27593at2759"/>
<feature type="compositionally biased region" description="Polar residues" evidence="1">
    <location>
        <begin position="291"/>
        <end position="300"/>
    </location>
</feature>
<protein>
    <submittedName>
        <fullName evidence="3">Uncharacterized protein LOC115632713</fullName>
    </submittedName>
</protein>
<evidence type="ECO:0000313" key="3">
    <source>
        <dbReference type="RefSeq" id="XP_030385815.1"/>
    </source>
</evidence>
<dbReference type="Proteomes" id="UP000504634">
    <property type="component" value="Unplaced"/>
</dbReference>
<keyword evidence="2" id="KW-1185">Reference proteome</keyword>
<evidence type="ECO:0000313" key="2">
    <source>
        <dbReference type="Proteomes" id="UP000504634"/>
    </source>
</evidence>
<sequence length="300" mass="32760">MGSNMLENAQRSVGMLTSTRLDAPAVQAAAAQAVAAERESVCDANANANINATKSPTRKEKTILNWLVKSASASASANTSASNENNNRVSRVYNNYSSDNYNNQRNHNCTCEREQTRALFKQRADSGLRDFRGVQTLRHLWNKRISASIEQADAPSRGPIGTLRKLNKSVSCLVNAFNNARESPAAVETHAKRTLSLHDCTQIEAYERNVGDLNREKDNFYKYKNAEQAKMRNKLRRSSAAGAPRERGHSIEDTLHFPVVKAASGGGGGGGGGGSSVGGERLQWPKRQDVIGQQQCITKR</sequence>